<dbReference type="RefSeq" id="WP_069996401.1">
    <property type="nucleotide sequence ID" value="NZ_FMPG01000019.1"/>
</dbReference>
<accession>A0A1D4RKC5</accession>
<evidence type="ECO:0000256" key="2">
    <source>
        <dbReference type="ARBA" id="ARBA00013064"/>
    </source>
</evidence>
<dbReference type="EC" id="3.1.3.48" evidence="2"/>
<comment type="function">
    <text evidence="5">Dephosphorylates the phosphotyrosine-containing proteins.</text>
</comment>
<evidence type="ECO:0000259" key="10">
    <source>
        <dbReference type="SMART" id="SM00226"/>
    </source>
</evidence>
<evidence type="ECO:0000256" key="1">
    <source>
        <dbReference type="ARBA" id="ARBA00011063"/>
    </source>
</evidence>
<dbReference type="InterPro" id="IPR036196">
    <property type="entry name" value="Ptyr_pPase_sf"/>
</dbReference>
<keyword evidence="4" id="KW-0904">Protein phosphatase</keyword>
<dbReference type="OrthoDB" id="9784339at2"/>
<evidence type="ECO:0000256" key="7">
    <source>
        <dbReference type="ARBA" id="ARBA00041820"/>
    </source>
</evidence>
<sequence length="140" mass="15737">MRIIFVCTGNTCRSPMAESIAQTKLPEHVFASRGLYALNGQPISTHSKSILIENQLPVPHSATTFTELDLEADLILTMGQSHKMAIQQQYDYPSNVYTLNEYVEQIGEVSDPYGGSKEDYLKIFNELNLLIDSLKNKILK</sequence>
<keyword evidence="3 12" id="KW-0378">Hydrolase</keyword>
<comment type="similarity">
    <text evidence="1">Belongs to the low molecular weight phosphotyrosine protein phosphatase family.</text>
</comment>
<evidence type="ECO:0000256" key="3">
    <source>
        <dbReference type="ARBA" id="ARBA00022801"/>
    </source>
</evidence>
<dbReference type="GO" id="GO:0004725">
    <property type="term" value="F:protein tyrosine phosphatase activity"/>
    <property type="evidence" value="ECO:0007669"/>
    <property type="project" value="UniProtKB-EC"/>
</dbReference>
<dbReference type="AlphaFoldDB" id="A0A1D4RKC5"/>
<evidence type="ECO:0000256" key="5">
    <source>
        <dbReference type="ARBA" id="ARBA00037193"/>
    </source>
</evidence>
<comment type="catalytic activity">
    <reaction evidence="8">
        <text>O-phospho-L-tyrosyl-[protein] + H2O = L-tyrosyl-[protein] + phosphate</text>
        <dbReference type="Rhea" id="RHEA:10684"/>
        <dbReference type="Rhea" id="RHEA-COMP:10136"/>
        <dbReference type="Rhea" id="RHEA-COMP:20101"/>
        <dbReference type="ChEBI" id="CHEBI:15377"/>
        <dbReference type="ChEBI" id="CHEBI:43474"/>
        <dbReference type="ChEBI" id="CHEBI:46858"/>
        <dbReference type="ChEBI" id="CHEBI:61978"/>
        <dbReference type="EC" id="3.1.3.48"/>
    </reaction>
</comment>
<dbReference type="EMBL" id="FMPG01000019">
    <property type="protein sequence ID" value="SCT47839.1"/>
    <property type="molecule type" value="Genomic_DNA"/>
</dbReference>
<evidence type="ECO:0000313" key="14">
    <source>
        <dbReference type="Proteomes" id="UP000095768"/>
    </source>
</evidence>
<evidence type="ECO:0000313" key="11">
    <source>
        <dbReference type="EMBL" id="SCT36422.1"/>
    </source>
</evidence>
<reference evidence="12 14" key="2">
    <citation type="submission" date="2016-09" db="EMBL/GenBank/DDBJ databases">
        <authorList>
            <consortium name="Pathogen Informatics"/>
        </authorList>
    </citation>
    <scope>NUCLEOTIDE SEQUENCE [LARGE SCALE GENOMIC DNA]</scope>
    <source>
        <strain evidence="12 14">82B</strain>
    </source>
</reference>
<name>A0A1D4RKC5_9STAP</name>
<dbReference type="PANTHER" id="PTHR11717">
    <property type="entry name" value="LOW MOLECULAR WEIGHT PROTEIN TYROSINE PHOSPHATASE"/>
    <property type="match status" value="1"/>
</dbReference>
<feature type="active site" description="Nucleophile" evidence="9">
    <location>
        <position position="13"/>
    </location>
</feature>
<proteinExistence type="inferred from homology"/>
<dbReference type="PANTHER" id="PTHR11717:SF31">
    <property type="entry name" value="LOW MOLECULAR WEIGHT PROTEIN-TYROSINE-PHOSPHATASE ETP-RELATED"/>
    <property type="match status" value="1"/>
</dbReference>
<dbReference type="Pfam" id="PF01451">
    <property type="entry name" value="LMWPc"/>
    <property type="match status" value="1"/>
</dbReference>
<dbReference type="CDD" id="cd16344">
    <property type="entry name" value="LMWPAP"/>
    <property type="match status" value="1"/>
</dbReference>
<organism evidence="12 14">
    <name type="scientific">Staphylococcus caeli</name>
    <dbReference type="NCBI Taxonomy" id="2201815"/>
    <lineage>
        <taxon>Bacteria</taxon>
        <taxon>Bacillati</taxon>
        <taxon>Bacillota</taxon>
        <taxon>Bacilli</taxon>
        <taxon>Bacillales</taxon>
        <taxon>Staphylococcaceae</taxon>
        <taxon>Staphylococcus</taxon>
    </lineage>
</organism>
<dbReference type="SUPFAM" id="SSF52788">
    <property type="entry name" value="Phosphotyrosine protein phosphatases I"/>
    <property type="match status" value="1"/>
</dbReference>
<protein>
    <recommendedName>
        <fullName evidence="6">Low molecular weight protein-tyrosine-phosphatase PtpB</fullName>
        <ecNumber evidence="2">3.1.3.48</ecNumber>
    </recommendedName>
    <alternativeName>
        <fullName evidence="7">Phosphotyrosine phosphatase B</fullName>
    </alternativeName>
</protein>
<dbReference type="EMBL" id="FMPI01000021">
    <property type="protein sequence ID" value="SCT36422.1"/>
    <property type="molecule type" value="Genomic_DNA"/>
</dbReference>
<evidence type="ECO:0000313" key="13">
    <source>
        <dbReference type="Proteomes" id="UP000095412"/>
    </source>
</evidence>
<feature type="active site" description="Proton donor" evidence="9">
    <location>
        <position position="111"/>
    </location>
</feature>
<dbReference type="Gene3D" id="3.40.50.2300">
    <property type="match status" value="1"/>
</dbReference>
<evidence type="ECO:0000256" key="4">
    <source>
        <dbReference type="ARBA" id="ARBA00022912"/>
    </source>
</evidence>
<dbReference type="InterPro" id="IPR050438">
    <property type="entry name" value="LMW_PTPase"/>
</dbReference>
<dbReference type="InterPro" id="IPR017867">
    <property type="entry name" value="Tyr_phospatase_low_mol_wt"/>
</dbReference>
<gene>
    <name evidence="12" type="primary">ptpB</name>
    <name evidence="12" type="ORF">SAMEA2297795_02592</name>
    <name evidence="11" type="ORF">SAMEA2297796_02261</name>
</gene>
<evidence type="ECO:0000313" key="12">
    <source>
        <dbReference type="EMBL" id="SCT47839.1"/>
    </source>
</evidence>
<evidence type="ECO:0000256" key="9">
    <source>
        <dbReference type="PIRSR" id="PIRSR617867-1"/>
    </source>
</evidence>
<evidence type="ECO:0000256" key="8">
    <source>
        <dbReference type="ARBA" id="ARBA00051722"/>
    </source>
</evidence>
<dbReference type="SMART" id="SM00226">
    <property type="entry name" value="LMWPc"/>
    <property type="match status" value="1"/>
</dbReference>
<dbReference type="InterPro" id="IPR023485">
    <property type="entry name" value="Ptyr_pPase"/>
</dbReference>
<dbReference type="PRINTS" id="PR00719">
    <property type="entry name" value="LMWPTPASE"/>
</dbReference>
<feature type="domain" description="Phosphotyrosine protein phosphatase I" evidence="10">
    <location>
        <begin position="1"/>
        <end position="137"/>
    </location>
</feature>
<dbReference type="Proteomes" id="UP000095412">
    <property type="component" value="Unassembled WGS sequence"/>
</dbReference>
<dbReference type="Proteomes" id="UP000095768">
    <property type="component" value="Unassembled WGS sequence"/>
</dbReference>
<keyword evidence="13" id="KW-1185">Reference proteome</keyword>
<reference evidence="11 13" key="1">
    <citation type="submission" date="2016-09" db="EMBL/GenBank/DDBJ databases">
        <authorList>
            <consortium name="Pathogen Informatics"/>
            <person name="Sun Q."/>
            <person name="Inoue M."/>
        </authorList>
    </citation>
    <scope>NUCLEOTIDE SEQUENCE [LARGE SCALE GENOMIC DNA]</scope>
    <source>
        <strain evidence="11 13">82C</strain>
    </source>
</reference>
<evidence type="ECO:0000256" key="6">
    <source>
        <dbReference type="ARBA" id="ARBA00040312"/>
    </source>
</evidence>
<feature type="active site" description="Nucleophile" evidence="9">
    <location>
        <position position="7"/>
    </location>
</feature>